<organism evidence="1 2">
    <name type="scientific">Paracoccus alkanivorans</name>
    <dbReference type="NCBI Taxonomy" id="2116655"/>
    <lineage>
        <taxon>Bacteria</taxon>
        <taxon>Pseudomonadati</taxon>
        <taxon>Pseudomonadota</taxon>
        <taxon>Alphaproteobacteria</taxon>
        <taxon>Rhodobacterales</taxon>
        <taxon>Paracoccaceae</taxon>
        <taxon>Paracoccus</taxon>
    </lineage>
</organism>
<proteinExistence type="predicted"/>
<evidence type="ECO:0000313" key="1">
    <source>
        <dbReference type="EMBL" id="RMC36263.1"/>
    </source>
</evidence>
<keyword evidence="2" id="KW-1185">Reference proteome</keyword>
<dbReference type="Proteomes" id="UP000273516">
    <property type="component" value="Unassembled WGS sequence"/>
</dbReference>
<evidence type="ECO:0000313" key="2">
    <source>
        <dbReference type="Proteomes" id="UP000273516"/>
    </source>
</evidence>
<dbReference type="RefSeq" id="WP_122111427.1">
    <property type="nucleotide sequence ID" value="NZ_QOKZ01000002.1"/>
</dbReference>
<gene>
    <name evidence="1" type="ORF">C9E81_06135</name>
</gene>
<reference evidence="1 2" key="1">
    <citation type="submission" date="2018-07" db="EMBL/GenBank/DDBJ databases">
        <authorList>
            <person name="Zhang Y."/>
            <person name="Wang L."/>
            <person name="Ma S."/>
        </authorList>
    </citation>
    <scope>NUCLEOTIDE SEQUENCE [LARGE SCALE GENOMIC DNA]</scope>
    <source>
        <strain evidence="1 2">4-2</strain>
    </source>
</reference>
<sequence length="291" mass="32391">MQMVFHIGVHATDDGRLLKTLLKNNDLLLRQETETVPPRRHSGLFEQALMALQGGLATNEMEEVILDAILKTDDPQRVILSSPSFLGGVGRVVGKEGLYPQIGNSVASLANLFPKAEAEFFMAIRNPATLLSDILPQFKGGGYKAMLQGRHPLDLRWREAAQRLVRAAQGRRLVIWCHEDVPLIWPEVIRLIGQIAPESPLEGGMLYMRELLDDAGSAKLAEAISARDQMSISDRRKTCAEILGKHAAEDVMEQPVELPDWTQEMVDEMTDNYHRDIAEIVALPGVEFILP</sequence>
<comment type="caution">
    <text evidence="1">The sequence shown here is derived from an EMBL/GenBank/DDBJ whole genome shotgun (WGS) entry which is preliminary data.</text>
</comment>
<dbReference type="AlphaFoldDB" id="A0A3M0MGS3"/>
<accession>A0A3M0MGS3</accession>
<dbReference type="OrthoDB" id="7816979at2"/>
<protein>
    <recommendedName>
        <fullName evidence="3">Sulfotransferase domain-containing protein</fullName>
    </recommendedName>
</protein>
<dbReference type="EMBL" id="QOKZ01000002">
    <property type="protein sequence ID" value="RMC36263.1"/>
    <property type="molecule type" value="Genomic_DNA"/>
</dbReference>
<evidence type="ECO:0008006" key="3">
    <source>
        <dbReference type="Google" id="ProtNLM"/>
    </source>
</evidence>
<name>A0A3M0MGS3_9RHOB</name>